<feature type="region of interest" description="Disordered" evidence="3">
    <location>
        <begin position="1"/>
        <end position="86"/>
    </location>
</feature>
<dbReference type="AlphaFoldDB" id="A0A550BWG9"/>
<dbReference type="PROSITE" id="PS50048">
    <property type="entry name" value="ZN2_CY6_FUNGAL_2"/>
    <property type="match status" value="1"/>
</dbReference>
<evidence type="ECO:0000313" key="5">
    <source>
        <dbReference type="EMBL" id="TRM56888.1"/>
    </source>
</evidence>
<feature type="compositionally biased region" description="Basic and acidic residues" evidence="3">
    <location>
        <begin position="261"/>
        <end position="271"/>
    </location>
</feature>
<dbReference type="GO" id="GO:0000981">
    <property type="term" value="F:DNA-binding transcription factor activity, RNA polymerase II-specific"/>
    <property type="evidence" value="ECO:0007669"/>
    <property type="project" value="InterPro"/>
</dbReference>
<dbReference type="GO" id="GO:0008270">
    <property type="term" value="F:zinc ion binding"/>
    <property type="evidence" value="ECO:0007669"/>
    <property type="project" value="InterPro"/>
</dbReference>
<feature type="domain" description="Zn(2)-C6 fungal-type" evidence="4">
    <location>
        <begin position="124"/>
        <end position="172"/>
    </location>
</feature>
<dbReference type="SMART" id="SM00066">
    <property type="entry name" value="GAL4"/>
    <property type="match status" value="1"/>
</dbReference>
<evidence type="ECO:0000256" key="3">
    <source>
        <dbReference type="SAM" id="MobiDB-lite"/>
    </source>
</evidence>
<keyword evidence="2" id="KW-0539">Nucleus</keyword>
<feature type="region of interest" description="Disordered" evidence="3">
    <location>
        <begin position="219"/>
        <end position="307"/>
    </location>
</feature>
<comment type="caution">
    <text evidence="5">The sequence shown here is derived from an EMBL/GenBank/DDBJ whole genome shotgun (WGS) entry which is preliminary data.</text>
</comment>
<evidence type="ECO:0000313" key="6">
    <source>
        <dbReference type="Proteomes" id="UP000320762"/>
    </source>
</evidence>
<dbReference type="CDD" id="cd00067">
    <property type="entry name" value="GAL4"/>
    <property type="match status" value="1"/>
</dbReference>
<feature type="compositionally biased region" description="Low complexity" evidence="3">
    <location>
        <begin position="273"/>
        <end position="285"/>
    </location>
</feature>
<evidence type="ECO:0000256" key="2">
    <source>
        <dbReference type="ARBA" id="ARBA00023242"/>
    </source>
</evidence>
<evidence type="ECO:0000256" key="1">
    <source>
        <dbReference type="ARBA" id="ARBA00004123"/>
    </source>
</evidence>
<reference evidence="5 6" key="1">
    <citation type="journal article" date="2019" name="New Phytol.">
        <title>Comparative genomics reveals unique wood-decay strategies and fruiting body development in the Schizophyllaceae.</title>
        <authorList>
            <person name="Almasi E."/>
            <person name="Sahu N."/>
            <person name="Krizsan K."/>
            <person name="Balint B."/>
            <person name="Kovacs G.M."/>
            <person name="Kiss B."/>
            <person name="Cseklye J."/>
            <person name="Drula E."/>
            <person name="Henrissat B."/>
            <person name="Nagy I."/>
            <person name="Chovatia M."/>
            <person name="Adam C."/>
            <person name="LaButti K."/>
            <person name="Lipzen A."/>
            <person name="Riley R."/>
            <person name="Grigoriev I.V."/>
            <person name="Nagy L.G."/>
        </authorList>
    </citation>
    <scope>NUCLEOTIDE SEQUENCE [LARGE SCALE GENOMIC DNA]</scope>
    <source>
        <strain evidence="5 6">NL-1724</strain>
    </source>
</reference>
<keyword evidence="6" id="KW-1185">Reference proteome</keyword>
<feature type="compositionally biased region" description="Pro residues" evidence="3">
    <location>
        <begin position="48"/>
        <end position="62"/>
    </location>
</feature>
<gene>
    <name evidence="5" type="ORF">BD626DRAFT_413003</name>
</gene>
<dbReference type="OrthoDB" id="3362851at2759"/>
<dbReference type="STRING" id="97359.A0A550BWG9"/>
<dbReference type="InterPro" id="IPR001138">
    <property type="entry name" value="Zn2Cys6_DnaBD"/>
</dbReference>
<feature type="region of interest" description="Disordered" evidence="3">
    <location>
        <begin position="99"/>
        <end position="123"/>
    </location>
</feature>
<dbReference type="Proteomes" id="UP000320762">
    <property type="component" value="Unassembled WGS sequence"/>
</dbReference>
<dbReference type="InterPro" id="IPR036864">
    <property type="entry name" value="Zn2-C6_fun-type_DNA-bd_sf"/>
</dbReference>
<organism evidence="5 6">
    <name type="scientific">Schizophyllum amplum</name>
    <dbReference type="NCBI Taxonomy" id="97359"/>
    <lineage>
        <taxon>Eukaryota</taxon>
        <taxon>Fungi</taxon>
        <taxon>Dikarya</taxon>
        <taxon>Basidiomycota</taxon>
        <taxon>Agaricomycotina</taxon>
        <taxon>Agaricomycetes</taxon>
        <taxon>Agaricomycetidae</taxon>
        <taxon>Agaricales</taxon>
        <taxon>Schizophyllaceae</taxon>
        <taxon>Schizophyllum</taxon>
    </lineage>
</organism>
<dbReference type="Gene3D" id="4.10.240.10">
    <property type="entry name" value="Zn(2)-C6 fungal-type DNA-binding domain"/>
    <property type="match status" value="1"/>
</dbReference>
<evidence type="ECO:0000259" key="4">
    <source>
        <dbReference type="PROSITE" id="PS50048"/>
    </source>
</evidence>
<proteinExistence type="predicted"/>
<comment type="subcellular location">
    <subcellularLocation>
        <location evidence="1">Nucleus</location>
    </subcellularLocation>
</comment>
<accession>A0A550BWG9</accession>
<dbReference type="GO" id="GO:0005634">
    <property type="term" value="C:nucleus"/>
    <property type="evidence" value="ECO:0007669"/>
    <property type="project" value="UniProtKB-SubCell"/>
</dbReference>
<dbReference type="SUPFAM" id="SSF57701">
    <property type="entry name" value="Zn2/Cys6 DNA-binding domain"/>
    <property type="match status" value="1"/>
</dbReference>
<dbReference type="EMBL" id="VDMD01000057">
    <property type="protein sequence ID" value="TRM56888.1"/>
    <property type="molecule type" value="Genomic_DNA"/>
</dbReference>
<dbReference type="InterPro" id="IPR050613">
    <property type="entry name" value="Sec_Metabolite_Reg"/>
</dbReference>
<feature type="compositionally biased region" description="Basic residues" evidence="3">
    <location>
        <begin position="1"/>
        <end position="17"/>
    </location>
</feature>
<name>A0A550BWG9_9AGAR</name>
<dbReference type="PANTHER" id="PTHR31001">
    <property type="entry name" value="UNCHARACTERIZED TRANSCRIPTIONAL REGULATORY PROTEIN"/>
    <property type="match status" value="1"/>
</dbReference>
<sequence>MDPSRSPHHSSAFRRRTASLSELHAPHASQHHDQPSLPPIRSLHPFLNPSPPQSLSHPPPSMPSAEGSSGYGYSDAPHSSSYSAHGMPAMQHSLRESDYPMVESDPDDDQQGPPKKKRRRQALSCTECKRRKIKCDRRVANFLVIPPCSDSLRRVHPCTPCSRRGEQDRCHWNIIEPTEKYVSRQEHDELRARVEHLEGLVQRLLSGPTAATPYYQMTVPGAPDNPSPYPGGGGMYPQHPHAGLMPPPPPLSVPYDMPAQGDRDRDRERARVSPTATTRSPPAAAKHSLASITSPYNTGPGPAEPQSKNCCAQTLMLGERLRLLPCAPTRGDDDPASATNSRRMGPASSSAPTTCHPRCRSPRGGMANVMQASAY</sequence>
<protein>
    <recommendedName>
        <fullName evidence="4">Zn(2)-C6 fungal-type domain-containing protein</fullName>
    </recommendedName>
</protein>
<feature type="compositionally biased region" description="Polar residues" evidence="3">
    <location>
        <begin position="337"/>
        <end position="353"/>
    </location>
</feature>
<feature type="region of interest" description="Disordered" evidence="3">
    <location>
        <begin position="326"/>
        <end position="375"/>
    </location>
</feature>